<evidence type="ECO:0000313" key="2">
    <source>
        <dbReference type="EMBL" id="KGL67391.1"/>
    </source>
</evidence>
<dbReference type="AlphaFoldDB" id="A0A099YD95"/>
<feature type="transmembrane region" description="Helical" evidence="1">
    <location>
        <begin position="194"/>
        <end position="212"/>
    </location>
</feature>
<protein>
    <submittedName>
        <fullName evidence="2">Membrane protein</fullName>
    </submittedName>
</protein>
<organism evidence="2 3">
    <name type="scientific">Limosilactobacillus mucosae</name>
    <name type="common">Lactobacillus mucosae</name>
    <dbReference type="NCBI Taxonomy" id="97478"/>
    <lineage>
        <taxon>Bacteria</taxon>
        <taxon>Bacillati</taxon>
        <taxon>Bacillota</taxon>
        <taxon>Bacilli</taxon>
        <taxon>Lactobacillales</taxon>
        <taxon>Lactobacillaceae</taxon>
        <taxon>Limosilactobacillus</taxon>
    </lineage>
</organism>
<dbReference type="Pfam" id="PF09997">
    <property type="entry name" value="DUF2238"/>
    <property type="match status" value="1"/>
</dbReference>
<keyword evidence="1" id="KW-1133">Transmembrane helix</keyword>
<keyword evidence="1" id="KW-0472">Membrane</keyword>
<dbReference type="Proteomes" id="UP000030001">
    <property type="component" value="Unassembled WGS sequence"/>
</dbReference>
<reference evidence="2 3" key="1">
    <citation type="submission" date="2014-09" db="EMBL/GenBank/DDBJ databases">
        <title>Lactobacillus mucosae CRL573 Genome Sequencing.</title>
        <authorList>
            <person name="Bleckwedel J."/>
            <person name="Teran L.C."/>
            <person name="Bonacina J."/>
            <person name="Saavedra L."/>
            <person name="Mozzi F.B."/>
            <person name="Raya R.R."/>
        </authorList>
    </citation>
    <scope>NUCLEOTIDE SEQUENCE [LARGE SCALE GENOMIC DNA]</scope>
    <source>
        <strain evidence="2 3">CRL573</strain>
    </source>
</reference>
<feature type="transmembrane region" description="Helical" evidence="1">
    <location>
        <begin position="12"/>
        <end position="31"/>
    </location>
</feature>
<keyword evidence="1" id="KW-0812">Transmembrane</keyword>
<accession>A0A099YD95</accession>
<dbReference type="InterPro" id="IPR014509">
    <property type="entry name" value="YjdF-like"/>
</dbReference>
<sequence>MMKNGSSTSEKALNVFLWFIVISMLVSLILTTKTALTAATAKAAGAIWFLDLEIVAGLLIVMLPKFLAIKLKVYLPPLLYGLFLMFIYGAIYLGTIYHFYSIPYWDKGLHLISGALLAGFALSAFGGLIPDEGIKHVPPFFISMYATAFAVFCGVLWEFYEFTCDSFGMNLQRYMRNGHLLLGRAALMDTMGDLFADFFGALIFAVIAYFKLRKDSRWLEKFFFHRNL</sequence>
<comment type="caution">
    <text evidence="2">The sequence shown here is derived from an EMBL/GenBank/DDBJ whole genome shotgun (WGS) entry which is preliminary data.</text>
</comment>
<evidence type="ECO:0000256" key="1">
    <source>
        <dbReference type="SAM" id="Phobius"/>
    </source>
</evidence>
<feature type="transmembrane region" description="Helical" evidence="1">
    <location>
        <begin position="78"/>
        <end position="102"/>
    </location>
</feature>
<name>A0A099YD95_LIMMU</name>
<feature type="transmembrane region" description="Helical" evidence="1">
    <location>
        <begin position="108"/>
        <end position="128"/>
    </location>
</feature>
<proteinExistence type="predicted"/>
<feature type="transmembrane region" description="Helical" evidence="1">
    <location>
        <begin position="140"/>
        <end position="160"/>
    </location>
</feature>
<gene>
    <name evidence="2" type="ORF">LX03_01800</name>
</gene>
<feature type="transmembrane region" description="Helical" evidence="1">
    <location>
        <begin position="43"/>
        <end position="66"/>
    </location>
</feature>
<evidence type="ECO:0000313" key="3">
    <source>
        <dbReference type="Proteomes" id="UP000030001"/>
    </source>
</evidence>
<dbReference type="EMBL" id="JROC01000023">
    <property type="protein sequence ID" value="KGL67391.1"/>
    <property type="molecule type" value="Genomic_DNA"/>
</dbReference>